<dbReference type="InterPro" id="IPR027073">
    <property type="entry name" value="5_3_exoribonuclease"/>
</dbReference>
<evidence type="ECO:0000259" key="1">
    <source>
        <dbReference type="Pfam" id="PF17846"/>
    </source>
</evidence>
<dbReference type="Proteomes" id="UP001603857">
    <property type="component" value="Unassembled WGS sequence"/>
</dbReference>
<keyword evidence="3" id="KW-1185">Reference proteome</keyword>
<sequence>MQDADLIMLAMATHEPRVSLLIKDVSPQQQYQYGATKPCKFLHIWLLRKYLEMDMKIEDPPKNCSIELERIIDDFIFMCFFAGNDFLLHMPSLKVHEGAVDLLMTVYKKKFNQLGGYLVDMSRLGEKNAAFVELSRVENFILMVGSYEEDIFRKRSEIHEGKWQRLIQDYGEAVRSRKKIMQDITQILTMKIALIVLFLLKRHQILKICLVWSITL</sequence>
<feature type="domain" description="Xrn1 helical" evidence="1">
    <location>
        <begin position="66"/>
        <end position="173"/>
    </location>
</feature>
<reference evidence="2 3" key="1">
    <citation type="submission" date="2024-08" db="EMBL/GenBank/DDBJ databases">
        <title>Insights into the chromosomal genome structure of Flemingia macrophylla.</title>
        <authorList>
            <person name="Ding Y."/>
            <person name="Zhao Y."/>
            <person name="Bi W."/>
            <person name="Wu M."/>
            <person name="Zhao G."/>
            <person name="Gong Y."/>
            <person name="Li W."/>
            <person name="Zhang P."/>
        </authorList>
    </citation>
    <scope>NUCLEOTIDE SEQUENCE [LARGE SCALE GENOMIC DNA]</scope>
    <source>
        <strain evidence="2">DYQJB</strain>
        <tissue evidence="2">Leaf</tissue>
    </source>
</reference>
<dbReference type="EMBL" id="JBGMDY010000007">
    <property type="protein sequence ID" value="KAL2328423.1"/>
    <property type="molecule type" value="Genomic_DNA"/>
</dbReference>
<evidence type="ECO:0000313" key="3">
    <source>
        <dbReference type="Proteomes" id="UP001603857"/>
    </source>
</evidence>
<dbReference type="Gene3D" id="3.40.50.12390">
    <property type="match status" value="1"/>
</dbReference>
<proteinExistence type="predicted"/>
<dbReference type="InterPro" id="IPR041412">
    <property type="entry name" value="Xrn1_helical"/>
</dbReference>
<dbReference type="PANTHER" id="PTHR12341:SF62">
    <property type="entry name" value="5'-3' EXORIBONUCLEASE 3-LIKE"/>
    <property type="match status" value="1"/>
</dbReference>
<name>A0ABD1LY09_9FABA</name>
<protein>
    <recommendedName>
        <fullName evidence="1">Xrn1 helical domain-containing protein</fullName>
    </recommendedName>
</protein>
<dbReference type="AlphaFoldDB" id="A0ABD1LY09"/>
<comment type="caution">
    <text evidence="2">The sequence shown here is derived from an EMBL/GenBank/DDBJ whole genome shotgun (WGS) entry which is preliminary data.</text>
</comment>
<accession>A0ABD1LY09</accession>
<dbReference type="PANTHER" id="PTHR12341">
    <property type="entry name" value="5'-&gt;3' EXORIBONUCLEASE"/>
    <property type="match status" value="1"/>
</dbReference>
<dbReference type="Pfam" id="PF17846">
    <property type="entry name" value="XRN_M"/>
    <property type="match status" value="1"/>
</dbReference>
<gene>
    <name evidence="2" type="ORF">Fmac_021850</name>
</gene>
<organism evidence="2 3">
    <name type="scientific">Flemingia macrophylla</name>
    <dbReference type="NCBI Taxonomy" id="520843"/>
    <lineage>
        <taxon>Eukaryota</taxon>
        <taxon>Viridiplantae</taxon>
        <taxon>Streptophyta</taxon>
        <taxon>Embryophyta</taxon>
        <taxon>Tracheophyta</taxon>
        <taxon>Spermatophyta</taxon>
        <taxon>Magnoliopsida</taxon>
        <taxon>eudicotyledons</taxon>
        <taxon>Gunneridae</taxon>
        <taxon>Pentapetalae</taxon>
        <taxon>rosids</taxon>
        <taxon>fabids</taxon>
        <taxon>Fabales</taxon>
        <taxon>Fabaceae</taxon>
        <taxon>Papilionoideae</taxon>
        <taxon>50 kb inversion clade</taxon>
        <taxon>NPAAA clade</taxon>
        <taxon>indigoferoid/millettioid clade</taxon>
        <taxon>Phaseoleae</taxon>
        <taxon>Flemingia</taxon>
    </lineage>
</organism>
<evidence type="ECO:0000313" key="2">
    <source>
        <dbReference type="EMBL" id="KAL2328423.1"/>
    </source>
</evidence>